<feature type="transmembrane region" description="Helical" evidence="1">
    <location>
        <begin position="461"/>
        <end position="480"/>
    </location>
</feature>
<dbReference type="PANTHER" id="PTHR34730">
    <property type="entry name" value="UNNAMED PRODUCT"/>
    <property type="match status" value="1"/>
</dbReference>
<feature type="transmembrane region" description="Helical" evidence="1">
    <location>
        <begin position="593"/>
        <end position="612"/>
    </location>
</feature>
<reference evidence="2" key="1">
    <citation type="journal article" date="2020" name="J. Eukaryot. Microbiol.">
        <title>De novo Sequencing, Assembly and Annotation of the Transcriptome for the Free-Living Testate Amoeba Arcella intermedia.</title>
        <authorList>
            <person name="Ribeiro G.M."/>
            <person name="Porfirio-Sousa A.L."/>
            <person name="Maurer-Alcala X.X."/>
            <person name="Katz L.A."/>
            <person name="Lahr D.J.G."/>
        </authorList>
    </citation>
    <scope>NUCLEOTIDE SEQUENCE</scope>
</reference>
<keyword evidence="1" id="KW-0812">Transmembrane</keyword>
<evidence type="ECO:0000256" key="1">
    <source>
        <dbReference type="SAM" id="Phobius"/>
    </source>
</evidence>
<dbReference type="EMBL" id="GIBP01000559">
    <property type="protein sequence ID" value="NDV29528.1"/>
    <property type="molecule type" value="Transcribed_RNA"/>
</dbReference>
<feature type="transmembrane region" description="Helical" evidence="1">
    <location>
        <begin position="492"/>
        <end position="512"/>
    </location>
</feature>
<name>A0A6B2KY53_9EUKA</name>
<feature type="transmembrane region" description="Helical" evidence="1">
    <location>
        <begin position="337"/>
        <end position="355"/>
    </location>
</feature>
<organism evidence="2">
    <name type="scientific">Arcella intermedia</name>
    <dbReference type="NCBI Taxonomy" id="1963864"/>
    <lineage>
        <taxon>Eukaryota</taxon>
        <taxon>Amoebozoa</taxon>
        <taxon>Tubulinea</taxon>
        <taxon>Elardia</taxon>
        <taxon>Arcellinida</taxon>
        <taxon>Sphaerothecina</taxon>
        <taxon>Arcellidae</taxon>
        <taxon>Arcella</taxon>
    </lineage>
</organism>
<feature type="transmembrane region" description="Helical" evidence="1">
    <location>
        <begin position="707"/>
        <end position="732"/>
    </location>
</feature>
<keyword evidence="1" id="KW-1133">Transmembrane helix</keyword>
<sequence>MNQINGTIILFAETALNTIVCEQLQTTGAQNLTQMLHQVNDHIRPYLKPVLPAIPPLPPPGVTNLTDSLVIELARYVLNTVVGIDGDANVNKIVNRFTNDTGSVQSKEIFKDGFSVSTTISVAPFGNITLGLSEFNVSELNTWSKFSIFEATDDDYELYTGTQLDKLDINVTFFIIVEVDGEIKSDTLNETAKLIISLSSNKLNFTSQICYFEEKLLDLIGDQNMQIIDNPELLFTVLSRINITLFEFGVHVDNLQIVAESGDIEKEFDQAIDNILQVFVKEYTEAIPAFWNGYVAGPVRIFGNEYINAVISNYSEVNVSTDMVVFSFGYDETDTMLVIYAASGCYAIIFLFLIYKTMKKPSPDSTPLLKKPLDNLAFSDVIPNLLRFGIPLLIILNIGLFISANLSVGASVYILLSVGEKKIRIPALFSFSLANSVRDMWRAKVYPLSILIGVFSGGWPYAKLLLMLFSWFLPTTVLGLKNRERILMFLDAFGKWSLVDAFVLTLMMVAFRFHMAPPNISTAMDVFVDPQWGVYCFIIATMLSLLISHILLFYHRKSLKQPLPTLTLNEDNQSPPNQSLAVRTYPYHKTPIYLINFILLLCISLIISGSILPSFSFQFEGAAALVLAYLNQTTTQPYSIVTLGLSIPESSENLSSGPTGPGLIGIVGSRYIQITFYLFAMVVPLLQLTVLLYMWMAPMPLHRLKKVMVIAEVFGSWGAVDVFVVSIVAAVLEIDQFAQFIIGGRCDLINQILKDYFDKALNGKDKCFGVVTELQRGCYLLITGCVLYFFLNYFIHKSCHNSLTVDTEEQSEHSEHSQHQSE</sequence>
<feature type="transmembrane region" description="Helical" evidence="1">
    <location>
        <begin position="779"/>
        <end position="795"/>
    </location>
</feature>
<feature type="transmembrane region" description="Helical" evidence="1">
    <location>
        <begin position="674"/>
        <end position="695"/>
    </location>
</feature>
<dbReference type="PANTHER" id="PTHR34730:SF1">
    <property type="entry name" value="PARAQUAT-INDUCIBLE PROTEIN A"/>
    <property type="match status" value="1"/>
</dbReference>
<proteinExistence type="predicted"/>
<keyword evidence="1" id="KW-0472">Membrane</keyword>
<accession>A0A6B2KY53</accession>
<dbReference type="InterPro" id="IPR007498">
    <property type="entry name" value="PqiA-like"/>
</dbReference>
<dbReference type="AlphaFoldDB" id="A0A6B2KY53"/>
<evidence type="ECO:0000313" key="2">
    <source>
        <dbReference type="EMBL" id="NDV29528.1"/>
    </source>
</evidence>
<protein>
    <submittedName>
        <fullName evidence="2">Uncharacterized protein</fullName>
    </submittedName>
</protein>
<feature type="transmembrane region" description="Helical" evidence="1">
    <location>
        <begin position="388"/>
        <end position="416"/>
    </location>
</feature>
<dbReference type="Pfam" id="PF04403">
    <property type="entry name" value="PqiA"/>
    <property type="match status" value="2"/>
</dbReference>
<feature type="transmembrane region" description="Helical" evidence="1">
    <location>
        <begin position="532"/>
        <end position="554"/>
    </location>
</feature>